<dbReference type="GO" id="GO:0008236">
    <property type="term" value="F:serine-type peptidase activity"/>
    <property type="evidence" value="ECO:0007669"/>
    <property type="project" value="InterPro"/>
</dbReference>
<evidence type="ECO:0000313" key="3">
    <source>
        <dbReference type="EMBL" id="SVA71733.1"/>
    </source>
</evidence>
<dbReference type="InterPro" id="IPR001375">
    <property type="entry name" value="Peptidase_S9_cat"/>
</dbReference>
<reference evidence="3" key="1">
    <citation type="submission" date="2018-05" db="EMBL/GenBank/DDBJ databases">
        <authorList>
            <person name="Lanie J.A."/>
            <person name="Ng W.-L."/>
            <person name="Kazmierczak K.M."/>
            <person name="Andrzejewski T.M."/>
            <person name="Davidsen T.M."/>
            <person name="Wayne K.J."/>
            <person name="Tettelin H."/>
            <person name="Glass J.I."/>
            <person name="Rusch D."/>
            <person name="Podicherti R."/>
            <person name="Tsui H.-C.T."/>
            <person name="Winkler M.E."/>
        </authorList>
    </citation>
    <scope>NUCLEOTIDE SEQUENCE</scope>
</reference>
<dbReference type="InterPro" id="IPR050278">
    <property type="entry name" value="Serine_Prot_S9B/DPPIV"/>
</dbReference>
<evidence type="ECO:0000259" key="2">
    <source>
        <dbReference type="Pfam" id="PF00326"/>
    </source>
</evidence>
<feature type="region of interest" description="Disordered" evidence="1">
    <location>
        <begin position="163"/>
        <end position="200"/>
    </location>
</feature>
<name>A0A381Y5H2_9ZZZZ</name>
<accession>A0A381Y5H2</accession>
<dbReference type="GO" id="GO:0006508">
    <property type="term" value="P:proteolysis"/>
    <property type="evidence" value="ECO:0007669"/>
    <property type="project" value="InterPro"/>
</dbReference>
<dbReference type="SUPFAM" id="SSF53474">
    <property type="entry name" value="alpha/beta-Hydrolases"/>
    <property type="match status" value="1"/>
</dbReference>
<sequence>MMVRRWILVVLVMFVSTLSLSAGSVRAQEGTGKGPLTHEDYDAWKRIQGQQLSPNGEWVVYSAVPQDGDGELIATHVESGREHRYPRGAGARFMPDSTYLVFTIAPSEEETEEARKAKTKSEDMPKSSLGIMNLATGEVIEIERVRSFRVPQDAGGHIAYLHEESASESEEEEPPSAVTEEQEEGEEAEADESDNKDKDFGTTLTVHSLADGSEWNAESVLSYQFTDTGAMVLYTVSSEETPESDGVYMYSPAQDAVATVLSGEGNYERLALDEDQDRLAFVTDRDDYSADEPTFNLYGWDFGSPAAELWVSHTSTENFPAGMAVSRLSQVSFNEDGSIVLLGVKEIPEPKPDNADEGEDEEKAVFDLWSWDDPYPQPQQEQMRNRVENQTWASVYHVGSGRFVKLADKDIPDVRLSNDGSVAFASTNVPYTKRVSYYGSFSDAYVIDPMTGNRTMVAEGLFRGASLSPGGRYVSWFGMDDYDWYVYDIVSETTRNLTETLDVRFDREDWDQPQAAGSYGIAGWLSDDEGVLVYDRYDIWMLRPDGSEARVITDGYGRTHDLSFRRIRLNPDEDFIDPAAELLLGTTNEDTRSTGFYVDSVSGNELPREVIMADKSIGNPTKARAADVVMYTQSTFAEYPDIWVSGMDFIGKKVSNLGAQTDSFLWGEAELRNFRSSDGVPLKGILIKPENFDPDRKYPLLVYIYETLHQGLHSFRHPTPGTSVNASYYVSNDYVMWMPDIEYGTGYPGKDALKCVLPGINMLIDEGFIDADRIGIQGHSWGGYQISYMVTQTNIFAAAEAGAPVSNMTSAYGGIRWASGMVRQFQYEQTQSRLGDSLWEVPLRYVENSPIFWADKIETPLLILHNDEDGAVPWYQGIEFIMALRRLEKRAWMFNYNGEAHGLRKRVNQKDFTVRMQEFFDYYLKDQTPPLWMVEGIKAWEKGKTEK</sequence>
<feature type="compositionally biased region" description="Acidic residues" evidence="1">
    <location>
        <begin position="166"/>
        <end position="192"/>
    </location>
</feature>
<evidence type="ECO:0000256" key="1">
    <source>
        <dbReference type="SAM" id="MobiDB-lite"/>
    </source>
</evidence>
<dbReference type="InterPro" id="IPR029058">
    <property type="entry name" value="AB_hydrolase_fold"/>
</dbReference>
<dbReference type="PANTHER" id="PTHR11731">
    <property type="entry name" value="PROTEASE FAMILY S9B,C DIPEPTIDYL-PEPTIDASE IV-RELATED"/>
    <property type="match status" value="1"/>
</dbReference>
<gene>
    <name evidence="3" type="ORF">METZ01_LOCUS124587</name>
</gene>
<dbReference type="Pfam" id="PF00326">
    <property type="entry name" value="Peptidase_S9"/>
    <property type="match status" value="1"/>
</dbReference>
<proteinExistence type="predicted"/>
<dbReference type="SUPFAM" id="SSF82171">
    <property type="entry name" value="DPP6 N-terminal domain-like"/>
    <property type="match status" value="1"/>
</dbReference>
<dbReference type="Gene3D" id="3.40.50.1820">
    <property type="entry name" value="alpha/beta hydrolase"/>
    <property type="match status" value="1"/>
</dbReference>
<dbReference type="PANTHER" id="PTHR11731:SF193">
    <property type="entry name" value="DIPEPTIDYL PEPTIDASE 9"/>
    <property type="match status" value="1"/>
</dbReference>
<dbReference type="GO" id="GO:0008239">
    <property type="term" value="F:dipeptidyl-peptidase activity"/>
    <property type="evidence" value="ECO:0007669"/>
    <property type="project" value="TreeGrafter"/>
</dbReference>
<feature type="domain" description="Peptidase S9 prolyl oligopeptidase catalytic" evidence="2">
    <location>
        <begin position="756"/>
        <end position="926"/>
    </location>
</feature>
<organism evidence="3">
    <name type="scientific">marine metagenome</name>
    <dbReference type="NCBI Taxonomy" id="408172"/>
    <lineage>
        <taxon>unclassified sequences</taxon>
        <taxon>metagenomes</taxon>
        <taxon>ecological metagenomes</taxon>
    </lineage>
</organism>
<protein>
    <recommendedName>
        <fullName evidence="2">Peptidase S9 prolyl oligopeptidase catalytic domain-containing protein</fullName>
    </recommendedName>
</protein>
<dbReference type="EMBL" id="UINC01017337">
    <property type="protein sequence ID" value="SVA71733.1"/>
    <property type="molecule type" value="Genomic_DNA"/>
</dbReference>
<dbReference type="AlphaFoldDB" id="A0A381Y5H2"/>